<feature type="region of interest" description="Disordered" evidence="1">
    <location>
        <begin position="54"/>
        <end position="73"/>
    </location>
</feature>
<dbReference type="Proteomes" id="UP000728032">
    <property type="component" value="Unassembled WGS sequence"/>
</dbReference>
<reference evidence="2" key="1">
    <citation type="submission" date="2020-11" db="EMBL/GenBank/DDBJ databases">
        <authorList>
            <person name="Tran Van P."/>
        </authorList>
    </citation>
    <scope>NUCLEOTIDE SEQUENCE</scope>
</reference>
<sequence>MDAKTLRVLDYELDSMAKNSKVFVRDKTNSNVFFLTTRNACKQDVKNQMKALETKEERIRPKEVTERPLNARQ</sequence>
<gene>
    <name evidence="2" type="ORF">ONB1V03_LOCUS1358</name>
</gene>
<organism evidence="2">
    <name type="scientific">Oppiella nova</name>
    <dbReference type="NCBI Taxonomy" id="334625"/>
    <lineage>
        <taxon>Eukaryota</taxon>
        <taxon>Metazoa</taxon>
        <taxon>Ecdysozoa</taxon>
        <taxon>Arthropoda</taxon>
        <taxon>Chelicerata</taxon>
        <taxon>Arachnida</taxon>
        <taxon>Acari</taxon>
        <taxon>Acariformes</taxon>
        <taxon>Sarcoptiformes</taxon>
        <taxon>Oribatida</taxon>
        <taxon>Brachypylina</taxon>
        <taxon>Oppioidea</taxon>
        <taxon>Oppiidae</taxon>
        <taxon>Oppiella</taxon>
    </lineage>
</organism>
<accession>A0A7R9QAB0</accession>
<keyword evidence="3" id="KW-1185">Reference proteome</keyword>
<evidence type="ECO:0000256" key="1">
    <source>
        <dbReference type="SAM" id="MobiDB-lite"/>
    </source>
</evidence>
<evidence type="ECO:0000313" key="3">
    <source>
        <dbReference type="Proteomes" id="UP000728032"/>
    </source>
</evidence>
<dbReference type="EMBL" id="CAJPVJ010000221">
    <property type="protein sequence ID" value="CAG2161756.1"/>
    <property type="molecule type" value="Genomic_DNA"/>
</dbReference>
<protein>
    <submittedName>
        <fullName evidence="2">Uncharacterized protein</fullName>
    </submittedName>
</protein>
<dbReference type="AlphaFoldDB" id="A0A7R9QAB0"/>
<dbReference type="EMBL" id="OC915046">
    <property type="protein sequence ID" value="CAD7638361.1"/>
    <property type="molecule type" value="Genomic_DNA"/>
</dbReference>
<evidence type="ECO:0000313" key="2">
    <source>
        <dbReference type="EMBL" id="CAD7638361.1"/>
    </source>
</evidence>
<feature type="compositionally biased region" description="Basic and acidic residues" evidence="1">
    <location>
        <begin position="54"/>
        <end position="66"/>
    </location>
</feature>
<name>A0A7R9QAB0_9ACAR</name>
<proteinExistence type="predicted"/>